<keyword evidence="6" id="KW-0067">ATP-binding</keyword>
<dbReference type="PANTHER" id="PTHR11059">
    <property type="entry name" value="DNA REPAIR PROTEIN RECN"/>
    <property type="match status" value="1"/>
</dbReference>
<comment type="caution">
    <text evidence="12">The sequence shown here is derived from an EMBL/GenBank/DDBJ whole genome shotgun (WGS) entry which is preliminary data.</text>
</comment>
<dbReference type="FunFam" id="3.40.50.300:FF:000319">
    <property type="entry name" value="DNA repair protein RecN"/>
    <property type="match status" value="1"/>
</dbReference>
<dbReference type="PANTHER" id="PTHR11059:SF0">
    <property type="entry name" value="DNA REPAIR PROTEIN RECN"/>
    <property type="match status" value="1"/>
</dbReference>
<evidence type="ECO:0000256" key="5">
    <source>
        <dbReference type="ARBA" id="ARBA00022763"/>
    </source>
</evidence>
<keyword evidence="4" id="KW-0547">Nucleotide-binding</keyword>
<dbReference type="EMBL" id="JACXIY010000015">
    <property type="protein sequence ID" value="MBD2869569.1"/>
    <property type="molecule type" value="Genomic_DNA"/>
</dbReference>
<dbReference type="GO" id="GO:0005524">
    <property type="term" value="F:ATP binding"/>
    <property type="evidence" value="ECO:0007669"/>
    <property type="project" value="UniProtKB-KW"/>
</dbReference>
<comment type="function">
    <text evidence="1 9">May be involved in recombinational repair of damaged DNA.</text>
</comment>
<feature type="coiled-coil region" evidence="10">
    <location>
        <begin position="328"/>
        <end position="383"/>
    </location>
</feature>
<keyword evidence="7 9" id="KW-0234">DNA repair</keyword>
<evidence type="ECO:0000256" key="2">
    <source>
        <dbReference type="ARBA" id="ARBA00009441"/>
    </source>
</evidence>
<dbReference type="CDD" id="cd03241">
    <property type="entry name" value="ABC_RecN"/>
    <property type="match status" value="2"/>
</dbReference>
<name>A0A927H7G4_9BACL</name>
<evidence type="ECO:0000256" key="10">
    <source>
        <dbReference type="SAM" id="Coils"/>
    </source>
</evidence>
<dbReference type="GO" id="GO:0043590">
    <property type="term" value="C:bacterial nucleoid"/>
    <property type="evidence" value="ECO:0007669"/>
    <property type="project" value="TreeGrafter"/>
</dbReference>
<dbReference type="RefSeq" id="WP_190861790.1">
    <property type="nucleotide sequence ID" value="NZ_JACXIY010000015.1"/>
</dbReference>
<evidence type="ECO:0000256" key="4">
    <source>
        <dbReference type="ARBA" id="ARBA00022741"/>
    </source>
</evidence>
<keyword evidence="13" id="KW-1185">Reference proteome</keyword>
<dbReference type="PIRSF" id="PIRSF003128">
    <property type="entry name" value="RecN"/>
    <property type="match status" value="1"/>
</dbReference>
<evidence type="ECO:0000256" key="8">
    <source>
        <dbReference type="ARBA" id="ARBA00033408"/>
    </source>
</evidence>
<evidence type="ECO:0000313" key="13">
    <source>
        <dbReference type="Proteomes" id="UP000632125"/>
    </source>
</evidence>
<evidence type="ECO:0000256" key="1">
    <source>
        <dbReference type="ARBA" id="ARBA00003618"/>
    </source>
</evidence>
<sequence length="568" mass="63618">MLRELSIRNLAVIEEVNVSFHNGFHVLTGETGAGKSILIDALSLVVGGRGSADMVRYGCDKAEMEAMFDLAAEHPVWQVLAKLGVNASPEEMLVIRRELSATGKSGSRVNGQLVTMTMLREIGECLVNIHGQHEHQSLLRTEQHLEWLDLFAGDLLIERKHHYRDVFNELQQIKASLRELEQSSRQNVQMLDLYRFQIEEISAAKLKPGEDELLAEERRKLMYAGKRMDAVAEAYSLLYDGKGLDAFSKAIAKLIDIQVYDAAILSPLLEQLQSAFYQAEDAAFQLRDYRDSVESDPELLAQVDDRLNLINGLKRKYGETIPDILAYLERTTEERDKIENRDELLDELRAKESRLFEQALSLAKELSQLREHASARLSDAIEKELGQLQMPSARFKVQLEQPDAGDERQIRLHAGGMDEAVFLLTTNPGEPLKPLSKIASGGEMSRIMLALKSIFAEIDQVPVLIFDEVDTGVSGRAAQAIAEKMSQLAARCQVFSITHLPQVACMADHHYEIRKQVIGARTSTSVTELTGSVRIEELARMLGGVEVTEKTRHHAQEMLDLAHKQKGA</sequence>
<evidence type="ECO:0000256" key="9">
    <source>
        <dbReference type="PIRNR" id="PIRNR003128"/>
    </source>
</evidence>
<dbReference type="InterPro" id="IPR027417">
    <property type="entry name" value="P-loop_NTPase"/>
</dbReference>
<dbReference type="Pfam" id="PF02463">
    <property type="entry name" value="SMC_N"/>
    <property type="match status" value="1"/>
</dbReference>
<evidence type="ECO:0000259" key="11">
    <source>
        <dbReference type="Pfam" id="PF02463"/>
    </source>
</evidence>
<evidence type="ECO:0000313" key="12">
    <source>
        <dbReference type="EMBL" id="MBD2869569.1"/>
    </source>
</evidence>
<evidence type="ECO:0000256" key="7">
    <source>
        <dbReference type="ARBA" id="ARBA00023204"/>
    </source>
</evidence>
<dbReference type="GO" id="GO:0006281">
    <property type="term" value="P:DNA repair"/>
    <property type="evidence" value="ECO:0007669"/>
    <property type="project" value="UniProtKB-KW"/>
</dbReference>
<reference evidence="12" key="1">
    <citation type="submission" date="2020-09" db="EMBL/GenBank/DDBJ databases">
        <title>A novel bacterium of genus Paenibacillus, isolated from South China Sea.</title>
        <authorList>
            <person name="Huang H."/>
            <person name="Mo K."/>
            <person name="Hu Y."/>
        </authorList>
    </citation>
    <scope>NUCLEOTIDE SEQUENCE</scope>
    <source>
        <strain evidence="12">IB182493</strain>
    </source>
</reference>
<dbReference type="AlphaFoldDB" id="A0A927H7G4"/>
<keyword evidence="5 9" id="KW-0227">DNA damage</keyword>
<proteinExistence type="inferred from homology"/>
<dbReference type="Proteomes" id="UP000632125">
    <property type="component" value="Unassembled WGS sequence"/>
</dbReference>
<dbReference type="NCBIfam" id="TIGR00634">
    <property type="entry name" value="recN"/>
    <property type="match status" value="1"/>
</dbReference>
<organism evidence="12 13">
    <name type="scientific">Paenibacillus arenilitoris</name>
    <dbReference type="NCBI Taxonomy" id="2772299"/>
    <lineage>
        <taxon>Bacteria</taxon>
        <taxon>Bacillati</taxon>
        <taxon>Bacillota</taxon>
        <taxon>Bacilli</taxon>
        <taxon>Bacillales</taxon>
        <taxon>Paenibacillaceae</taxon>
        <taxon>Paenibacillus</taxon>
    </lineage>
</organism>
<keyword evidence="10" id="KW-0175">Coiled coil</keyword>
<dbReference type="FunFam" id="3.40.50.300:FF:000356">
    <property type="entry name" value="DNA repair protein RecN"/>
    <property type="match status" value="1"/>
</dbReference>
<dbReference type="SUPFAM" id="SSF52540">
    <property type="entry name" value="P-loop containing nucleoside triphosphate hydrolases"/>
    <property type="match status" value="1"/>
</dbReference>
<accession>A0A927H7G4</accession>
<dbReference type="InterPro" id="IPR003395">
    <property type="entry name" value="RecF/RecN/SMC_N"/>
</dbReference>
<dbReference type="InterPro" id="IPR004604">
    <property type="entry name" value="DNA_recomb/repair_RecN"/>
</dbReference>
<protein>
    <recommendedName>
        <fullName evidence="3 9">DNA repair protein RecN</fullName>
    </recommendedName>
    <alternativeName>
        <fullName evidence="8 9">Recombination protein N</fullName>
    </alternativeName>
</protein>
<evidence type="ECO:0000256" key="3">
    <source>
        <dbReference type="ARBA" id="ARBA00021315"/>
    </source>
</evidence>
<evidence type="ECO:0000256" key="6">
    <source>
        <dbReference type="ARBA" id="ARBA00022840"/>
    </source>
</evidence>
<feature type="domain" description="RecF/RecN/SMC N-terminal" evidence="11">
    <location>
        <begin position="2"/>
        <end position="516"/>
    </location>
</feature>
<comment type="similarity">
    <text evidence="2 9">Belongs to the RecN family.</text>
</comment>
<dbReference type="GO" id="GO:0009432">
    <property type="term" value="P:SOS response"/>
    <property type="evidence" value="ECO:0007669"/>
    <property type="project" value="TreeGrafter"/>
</dbReference>
<gene>
    <name evidence="12" type="primary">recN</name>
    <name evidence="12" type="ORF">IDH41_13345</name>
</gene>
<dbReference type="Gene3D" id="3.40.50.300">
    <property type="entry name" value="P-loop containing nucleotide triphosphate hydrolases"/>
    <property type="match status" value="2"/>
</dbReference>
<dbReference type="GO" id="GO:0006310">
    <property type="term" value="P:DNA recombination"/>
    <property type="evidence" value="ECO:0007669"/>
    <property type="project" value="InterPro"/>
</dbReference>